<dbReference type="EMBL" id="JAMDMM010000014">
    <property type="protein sequence ID" value="MCY9606682.1"/>
    <property type="molecule type" value="Genomic_DNA"/>
</dbReference>
<comment type="caution">
    <text evidence="1">The sequence shown here is derived from an EMBL/GenBank/DDBJ whole genome shotgun (WGS) entry which is preliminary data.</text>
</comment>
<sequence>MREVVREKIGQLEARIEALQKMKGLLIELLATAEEDIEQYLQTFRSNDDDDG</sequence>
<dbReference type="Proteomes" id="UP001209276">
    <property type="component" value="Unassembled WGS sequence"/>
</dbReference>
<reference evidence="1 2" key="1">
    <citation type="submission" date="2022-05" db="EMBL/GenBank/DDBJ databases">
        <title>Genome Sequencing of Bee-Associated Microbes.</title>
        <authorList>
            <person name="Dunlap C."/>
        </authorList>
    </citation>
    <scope>NUCLEOTIDE SEQUENCE [LARGE SCALE GENOMIC DNA]</scope>
    <source>
        <strain evidence="1 2">NRRL B-14613</strain>
    </source>
</reference>
<dbReference type="GeneID" id="77000150"/>
<organism evidence="1 2">
    <name type="scientific">Paenibacillus thiaminolyticus</name>
    <name type="common">Bacillus thiaminolyticus</name>
    <dbReference type="NCBI Taxonomy" id="49283"/>
    <lineage>
        <taxon>Bacteria</taxon>
        <taxon>Bacillati</taxon>
        <taxon>Bacillota</taxon>
        <taxon>Bacilli</taxon>
        <taxon>Bacillales</taxon>
        <taxon>Paenibacillaceae</taxon>
        <taxon>Paenibacillus</taxon>
    </lineage>
</organism>
<name>A0ABT4FR87_PANTH</name>
<protein>
    <submittedName>
        <fullName evidence="1">Uncharacterized protein</fullName>
    </submittedName>
</protein>
<gene>
    <name evidence="1" type="ORF">M5W83_05855</name>
</gene>
<keyword evidence="2" id="KW-1185">Reference proteome</keyword>
<dbReference type="RefSeq" id="WP_244194280.1">
    <property type="nucleotide sequence ID" value="NZ_CABMNB010000036.1"/>
</dbReference>
<proteinExistence type="predicted"/>
<accession>A0ABT4FR87</accession>
<evidence type="ECO:0000313" key="1">
    <source>
        <dbReference type="EMBL" id="MCY9606682.1"/>
    </source>
</evidence>
<evidence type="ECO:0000313" key="2">
    <source>
        <dbReference type="Proteomes" id="UP001209276"/>
    </source>
</evidence>